<reference evidence="1 2" key="1">
    <citation type="submission" date="2016-10" db="EMBL/GenBank/DDBJ databases">
        <authorList>
            <person name="de Groot N.N."/>
        </authorList>
    </citation>
    <scope>NUCLEOTIDE SEQUENCE [LARGE SCALE GENOMIC DNA]</scope>
    <source>
        <strain evidence="1 2">CGMCC 1.10836</strain>
    </source>
</reference>
<dbReference type="OrthoDB" id="5395100at2"/>
<dbReference type="NCBIfam" id="TIGR02594">
    <property type="entry name" value="TIGR02594 family protein"/>
    <property type="match status" value="1"/>
</dbReference>
<accession>A0A1H8N5L6</accession>
<dbReference type="EMBL" id="FOCO01000071">
    <property type="protein sequence ID" value="SEO24816.1"/>
    <property type="molecule type" value="Genomic_DNA"/>
</dbReference>
<proteinExistence type="predicted"/>
<dbReference type="RefSeq" id="WP_050518102.1">
    <property type="nucleotide sequence ID" value="NZ_FOCO01000071.1"/>
</dbReference>
<keyword evidence="2" id="KW-1185">Reference proteome</keyword>
<protein>
    <submittedName>
        <fullName evidence="1">TIGR02594 family protein</fullName>
    </submittedName>
</protein>
<name>A0A1H8N5L6_9RHOB</name>
<dbReference type="STRING" id="1077947.SAMN05216227_10719"/>
<evidence type="ECO:0000313" key="1">
    <source>
        <dbReference type="EMBL" id="SEO24816.1"/>
    </source>
</evidence>
<dbReference type="Proteomes" id="UP000183002">
    <property type="component" value="Unassembled WGS sequence"/>
</dbReference>
<sequence length="217" mass="23677">MNANTRDPLRLIQNGLDQLGHSPGAIDGLWGLRTARAMKALLAANGRAAAFAPPGPLPWITEAKSALGRHEARDRSWLMDWLKRDGRSLGDPSKNPWCGDFVETCIRVALPDEPLLGALGTNPYWARNWLLFGQEVKPTHGAVLVFSRGSGGHVGFAMGQDDTHFYVLGGNQSDAVTIARIAKSRLLGARWPATVPPRQQRLQTMKPGEFLASTHEI</sequence>
<evidence type="ECO:0000313" key="2">
    <source>
        <dbReference type="Proteomes" id="UP000183002"/>
    </source>
</evidence>
<dbReference type="AlphaFoldDB" id="A0A1H8N5L6"/>
<dbReference type="InterPro" id="IPR013423">
    <property type="entry name" value="CHP02594"/>
</dbReference>
<organism evidence="1 2">
    <name type="scientific">Pseudorhodobacter antarcticus</name>
    <dbReference type="NCBI Taxonomy" id="1077947"/>
    <lineage>
        <taxon>Bacteria</taxon>
        <taxon>Pseudomonadati</taxon>
        <taxon>Pseudomonadota</taxon>
        <taxon>Alphaproteobacteria</taxon>
        <taxon>Rhodobacterales</taxon>
        <taxon>Paracoccaceae</taxon>
        <taxon>Pseudorhodobacter</taxon>
    </lineage>
</organism>
<gene>
    <name evidence="1" type="ORF">SAMN05216227_10719</name>
</gene>